<dbReference type="SUPFAM" id="SSF49472">
    <property type="entry name" value="Transthyretin (synonym: prealbumin)"/>
    <property type="match status" value="1"/>
</dbReference>
<comment type="subunit">
    <text evidence="4 10">Homotetramer.</text>
</comment>
<evidence type="ECO:0000256" key="8">
    <source>
        <dbReference type="ARBA" id="ARBA00022801"/>
    </source>
</evidence>
<dbReference type="PANTHER" id="PTHR10395:SF7">
    <property type="entry name" value="5-HYDROXYISOURATE HYDROLASE"/>
    <property type="match status" value="1"/>
</dbReference>
<evidence type="ECO:0000256" key="7">
    <source>
        <dbReference type="ARBA" id="ARBA00022631"/>
    </source>
</evidence>
<evidence type="ECO:0000256" key="10">
    <source>
        <dbReference type="RuleBase" id="RU361270"/>
    </source>
</evidence>
<dbReference type="GO" id="GO:0033971">
    <property type="term" value="F:hydroxyisourate hydrolase activity"/>
    <property type="evidence" value="ECO:0007669"/>
    <property type="project" value="UniProtKB-EC"/>
</dbReference>
<dbReference type="PROSITE" id="PS00768">
    <property type="entry name" value="TRANSTHYRETIN_1"/>
    <property type="match status" value="1"/>
</dbReference>
<dbReference type="Proteomes" id="UP000216984">
    <property type="component" value="Unassembled WGS sequence"/>
</dbReference>
<evidence type="ECO:0000256" key="1">
    <source>
        <dbReference type="ARBA" id="ARBA00001043"/>
    </source>
</evidence>
<keyword evidence="7 10" id="KW-0659">Purine metabolism</keyword>
<gene>
    <name evidence="12" type="ORF">B9Q17_04005</name>
</gene>
<dbReference type="EMBL" id="NEFY01000002">
    <property type="protein sequence ID" value="OZC37294.1"/>
    <property type="molecule type" value="Genomic_DNA"/>
</dbReference>
<dbReference type="InterPro" id="IPR023416">
    <property type="entry name" value="Transthyretin/HIU_hydrolase_d"/>
</dbReference>
<dbReference type="GO" id="GO:0006144">
    <property type="term" value="P:purine nucleobase metabolic process"/>
    <property type="evidence" value="ECO:0007669"/>
    <property type="project" value="UniProtKB-KW"/>
</dbReference>
<evidence type="ECO:0000259" key="11">
    <source>
        <dbReference type="Pfam" id="PF00576"/>
    </source>
</evidence>
<comment type="similarity">
    <text evidence="3 10">Belongs to the transthyretin family. 5-hydroxyisourate hydrolase subfamily.</text>
</comment>
<evidence type="ECO:0000256" key="5">
    <source>
        <dbReference type="ARBA" id="ARBA00012609"/>
    </source>
</evidence>
<evidence type="ECO:0000313" key="12">
    <source>
        <dbReference type="EMBL" id="OZC37294.1"/>
    </source>
</evidence>
<dbReference type="InterPro" id="IPR023418">
    <property type="entry name" value="Thyroxine_BS"/>
</dbReference>
<keyword evidence="8 10" id="KW-0378">Hydrolase</keyword>
<dbReference type="EC" id="3.5.2.17" evidence="5 10"/>
<feature type="binding site" evidence="9">
    <location>
        <position position="108"/>
    </location>
    <ligand>
        <name>substrate</name>
    </ligand>
</feature>
<feature type="domain" description="Transthyretin/hydroxyisourate hydrolase" evidence="11">
    <location>
        <begin position="4"/>
        <end position="110"/>
    </location>
</feature>
<evidence type="ECO:0000256" key="9">
    <source>
        <dbReference type="PIRSR" id="PIRSR600895-51"/>
    </source>
</evidence>
<dbReference type="NCBIfam" id="TIGR02962">
    <property type="entry name" value="hdxy_isourate"/>
    <property type="match status" value="1"/>
</dbReference>
<reference evidence="12 13" key="1">
    <citation type="submission" date="2017-06" db="EMBL/GenBank/DDBJ databases">
        <title>Draft genome sequence of the halophilic bacterium Marinobacter vinifirmus FB1.</title>
        <authorList>
            <person name="Stepanov V.G."/>
            <person name="Roberts D.J."/>
            <person name="Fox G.E."/>
        </authorList>
    </citation>
    <scope>NUCLEOTIDE SEQUENCE [LARGE SCALE GENOMIC DNA]</scope>
    <source>
        <strain evidence="12 13">FB1</strain>
    </source>
</reference>
<sequence length="111" mass="12358">MSPITTHVLDIGSGKPAAGVRVVLERITEGGPELMAEGATDQDGRITSWLPGPVDSGHYRLRFATGDWYQKRKLDCFYPEVTIDFTVADTDSHYHVPLLLNQWGYSTYRGS</sequence>
<keyword evidence="13" id="KW-1185">Reference proteome</keyword>
<dbReference type="PANTHER" id="PTHR10395">
    <property type="entry name" value="URICASE AND TRANSTHYRETIN-RELATED"/>
    <property type="match status" value="1"/>
</dbReference>
<evidence type="ECO:0000256" key="4">
    <source>
        <dbReference type="ARBA" id="ARBA00011881"/>
    </source>
</evidence>
<evidence type="ECO:0000256" key="2">
    <source>
        <dbReference type="ARBA" id="ARBA00002704"/>
    </source>
</evidence>
<dbReference type="PRINTS" id="PR00189">
    <property type="entry name" value="TRNSTHYRETIN"/>
</dbReference>
<proteinExistence type="inferred from homology"/>
<evidence type="ECO:0000313" key="13">
    <source>
        <dbReference type="Proteomes" id="UP000216984"/>
    </source>
</evidence>
<evidence type="ECO:0000256" key="6">
    <source>
        <dbReference type="ARBA" id="ARBA00017539"/>
    </source>
</evidence>
<dbReference type="AlphaFoldDB" id="A0A7Z1DWG0"/>
<dbReference type="RefSeq" id="WP_094624144.1">
    <property type="nucleotide sequence ID" value="NZ_NEFY01000002.1"/>
</dbReference>
<dbReference type="Pfam" id="PF00576">
    <property type="entry name" value="Transthyretin"/>
    <property type="match status" value="1"/>
</dbReference>
<dbReference type="CDD" id="cd05822">
    <property type="entry name" value="TLP_HIUase"/>
    <property type="match status" value="1"/>
</dbReference>
<protein>
    <recommendedName>
        <fullName evidence="6 10">5-hydroxyisourate hydrolase</fullName>
        <shortName evidence="10">HIU hydrolase</shortName>
        <shortName evidence="10">HIUHase</shortName>
        <ecNumber evidence="5 10">3.5.2.17</ecNumber>
    </recommendedName>
</protein>
<name>A0A7Z1DWG0_9GAMM</name>
<comment type="caution">
    <text evidence="12">The sequence shown here is derived from an EMBL/GenBank/DDBJ whole genome shotgun (WGS) entry which is preliminary data.</text>
</comment>
<comment type="function">
    <text evidence="2">Catalyzes the hydrolysis of 5-hydroxyisourate (HIU) to 2-oxo-4-hydroxy-4-carboxy-5-ureidoimidazoline (OHCU).</text>
</comment>
<organism evidence="12 13">
    <name type="scientific">Marinobacter vinifirmus</name>
    <dbReference type="NCBI Taxonomy" id="355591"/>
    <lineage>
        <taxon>Bacteria</taxon>
        <taxon>Pseudomonadati</taxon>
        <taxon>Pseudomonadota</taxon>
        <taxon>Gammaproteobacteria</taxon>
        <taxon>Pseudomonadales</taxon>
        <taxon>Marinobacteraceae</taxon>
        <taxon>Marinobacter</taxon>
    </lineage>
</organism>
<evidence type="ECO:0000256" key="3">
    <source>
        <dbReference type="ARBA" id="ARBA00009850"/>
    </source>
</evidence>
<dbReference type="InterPro" id="IPR036817">
    <property type="entry name" value="Transthyretin/HIU_hydrolase_sf"/>
</dbReference>
<dbReference type="InterPro" id="IPR014306">
    <property type="entry name" value="Hydroxyisourate_hydrolase"/>
</dbReference>
<accession>A0A7Z1DWG0</accession>
<feature type="binding site" evidence="9">
    <location>
        <position position="45"/>
    </location>
    <ligand>
        <name>substrate</name>
    </ligand>
</feature>
<dbReference type="InterPro" id="IPR000895">
    <property type="entry name" value="Transthyretin/HIU_hydrolase"/>
</dbReference>
<feature type="binding site" evidence="9">
    <location>
        <position position="7"/>
    </location>
    <ligand>
        <name>substrate</name>
    </ligand>
</feature>
<dbReference type="Gene3D" id="2.60.40.180">
    <property type="entry name" value="Transthyretin/hydroxyisourate hydrolase domain"/>
    <property type="match status" value="1"/>
</dbReference>
<comment type="catalytic activity">
    <reaction evidence="1 10">
        <text>5-hydroxyisourate + H2O = 5-hydroxy-2-oxo-4-ureido-2,5-dihydro-1H-imidazole-5-carboxylate + H(+)</text>
        <dbReference type="Rhea" id="RHEA:23736"/>
        <dbReference type="ChEBI" id="CHEBI:15377"/>
        <dbReference type="ChEBI" id="CHEBI:15378"/>
        <dbReference type="ChEBI" id="CHEBI:18072"/>
        <dbReference type="ChEBI" id="CHEBI:58639"/>
        <dbReference type="EC" id="3.5.2.17"/>
    </reaction>
</comment>